<reference evidence="3" key="1">
    <citation type="journal article" date="2019" name="Int. J. Syst. Evol. Microbiol.">
        <title>The Global Catalogue of Microorganisms (GCM) 10K type strain sequencing project: providing services to taxonomists for standard genome sequencing and annotation.</title>
        <authorList>
            <consortium name="The Broad Institute Genomics Platform"/>
            <consortium name="The Broad Institute Genome Sequencing Center for Infectious Disease"/>
            <person name="Wu L."/>
            <person name="Ma J."/>
        </authorList>
    </citation>
    <scope>NUCLEOTIDE SEQUENCE [LARGE SCALE GENOMIC DNA]</scope>
    <source>
        <strain evidence="3">CGMCC 1.15795</strain>
    </source>
</reference>
<protein>
    <recommendedName>
        <fullName evidence="4">Carboxypeptidase-like regulatory domain-containing protein</fullName>
    </recommendedName>
</protein>
<evidence type="ECO:0000256" key="1">
    <source>
        <dbReference type="SAM" id="SignalP"/>
    </source>
</evidence>
<keyword evidence="3" id="KW-1185">Reference proteome</keyword>
<dbReference type="SUPFAM" id="SSF49464">
    <property type="entry name" value="Carboxypeptidase regulatory domain-like"/>
    <property type="match status" value="1"/>
</dbReference>
<organism evidence="2 3">
    <name type="scientific">Hymenobacter bucti</name>
    <dbReference type="NCBI Taxonomy" id="1844114"/>
    <lineage>
        <taxon>Bacteria</taxon>
        <taxon>Pseudomonadati</taxon>
        <taxon>Bacteroidota</taxon>
        <taxon>Cytophagia</taxon>
        <taxon>Cytophagales</taxon>
        <taxon>Hymenobacteraceae</taxon>
        <taxon>Hymenobacter</taxon>
    </lineage>
</organism>
<feature type="signal peptide" evidence="1">
    <location>
        <begin position="1"/>
        <end position="24"/>
    </location>
</feature>
<sequence>MFAFTRPLLTLFSIVSLLAGPASAASLPGAAAPAAPTEGTQLTMLTGTILGADGQPRPGVCVFLIANRRLIAVTDAHGTFQLQVPVAPTQHLQAEYVGLGSTRFDIDGQHPAPARIVLGQ</sequence>
<evidence type="ECO:0000313" key="3">
    <source>
        <dbReference type="Proteomes" id="UP001597197"/>
    </source>
</evidence>
<accession>A0ABW4QRJ8</accession>
<evidence type="ECO:0000313" key="2">
    <source>
        <dbReference type="EMBL" id="MFD1872119.1"/>
    </source>
</evidence>
<keyword evidence="1" id="KW-0732">Signal</keyword>
<evidence type="ECO:0008006" key="4">
    <source>
        <dbReference type="Google" id="ProtNLM"/>
    </source>
</evidence>
<dbReference type="Proteomes" id="UP001597197">
    <property type="component" value="Unassembled WGS sequence"/>
</dbReference>
<feature type="chain" id="PRO_5046636794" description="Carboxypeptidase-like regulatory domain-containing protein" evidence="1">
    <location>
        <begin position="25"/>
        <end position="120"/>
    </location>
</feature>
<comment type="caution">
    <text evidence="2">The sequence shown here is derived from an EMBL/GenBank/DDBJ whole genome shotgun (WGS) entry which is preliminary data.</text>
</comment>
<dbReference type="InterPro" id="IPR008969">
    <property type="entry name" value="CarboxyPept-like_regulatory"/>
</dbReference>
<dbReference type="RefSeq" id="WP_382312494.1">
    <property type="nucleotide sequence ID" value="NZ_JBHUFD010000002.1"/>
</dbReference>
<name>A0ABW4QRJ8_9BACT</name>
<gene>
    <name evidence="2" type="ORF">ACFSDX_06760</name>
</gene>
<dbReference type="EMBL" id="JBHUFD010000002">
    <property type="protein sequence ID" value="MFD1872119.1"/>
    <property type="molecule type" value="Genomic_DNA"/>
</dbReference>
<proteinExistence type="predicted"/>